<dbReference type="EMBL" id="PYGB01000019">
    <property type="protein sequence ID" value="PSK80815.1"/>
    <property type="molecule type" value="Genomic_DNA"/>
</dbReference>
<sequence length="115" mass="12430">MNLCLARILTDALAECAYLSGDEAANVRTVVDPHANIDLNPKAARRFGLAITHVSETRMRAGSKSGDHPLGTFPSPPSHWDVAFRRASTCSRNCALLSPDWAVACLSNRSHGTDR</sequence>
<keyword evidence="4" id="KW-1185">Reference proteome</keyword>
<gene>
    <name evidence="1" type="ORF">CLV79_1192</name>
    <name evidence="2" type="ORF">LOS8367_03490</name>
</gene>
<accession>A0A1X7A3W8</accession>
<organism evidence="2 3">
    <name type="scientific">Limimaricola soesokkakensis</name>
    <dbReference type="NCBI Taxonomy" id="1343159"/>
    <lineage>
        <taxon>Bacteria</taxon>
        <taxon>Pseudomonadati</taxon>
        <taxon>Pseudomonadota</taxon>
        <taxon>Alphaproteobacteria</taxon>
        <taxon>Rhodobacterales</taxon>
        <taxon>Paracoccaceae</taxon>
        <taxon>Limimaricola</taxon>
    </lineage>
</organism>
<protein>
    <submittedName>
        <fullName evidence="2">Uncharacterized protein</fullName>
    </submittedName>
</protein>
<reference evidence="2 3" key="1">
    <citation type="submission" date="2017-03" db="EMBL/GenBank/DDBJ databases">
        <authorList>
            <person name="Afonso C.L."/>
            <person name="Miller P.J."/>
            <person name="Scott M.A."/>
            <person name="Spackman E."/>
            <person name="Goraichik I."/>
            <person name="Dimitrov K.M."/>
            <person name="Suarez D.L."/>
            <person name="Swayne D.E."/>
        </authorList>
    </citation>
    <scope>NUCLEOTIDE SEQUENCE [LARGE SCALE GENOMIC DNA]</scope>
    <source>
        <strain evidence="2 3">CECT 8367</strain>
    </source>
</reference>
<proteinExistence type="predicted"/>
<reference evidence="1 4" key="2">
    <citation type="submission" date="2018-03" db="EMBL/GenBank/DDBJ databases">
        <title>Genomic Encyclopedia of Archaeal and Bacterial Type Strains, Phase II (KMG-II): from individual species to whole genera.</title>
        <authorList>
            <person name="Goeker M."/>
        </authorList>
    </citation>
    <scope>NUCLEOTIDE SEQUENCE [LARGE SCALE GENOMIC DNA]</scope>
    <source>
        <strain evidence="1 4">DSM 29956</strain>
    </source>
</reference>
<evidence type="ECO:0000313" key="1">
    <source>
        <dbReference type="EMBL" id="PSK80815.1"/>
    </source>
</evidence>
<dbReference type="AlphaFoldDB" id="A0A1X7A3W8"/>
<name>A0A1X7A3W8_9RHOB</name>
<evidence type="ECO:0000313" key="3">
    <source>
        <dbReference type="Proteomes" id="UP000193495"/>
    </source>
</evidence>
<dbReference type="Proteomes" id="UP000193495">
    <property type="component" value="Unassembled WGS sequence"/>
</dbReference>
<evidence type="ECO:0000313" key="2">
    <source>
        <dbReference type="EMBL" id="SLN69459.1"/>
    </source>
</evidence>
<dbReference type="Proteomes" id="UP000240624">
    <property type="component" value="Unassembled WGS sequence"/>
</dbReference>
<dbReference type="EMBL" id="FWFY01000017">
    <property type="protein sequence ID" value="SLN69459.1"/>
    <property type="molecule type" value="Genomic_DNA"/>
</dbReference>
<evidence type="ECO:0000313" key="4">
    <source>
        <dbReference type="Proteomes" id="UP000240624"/>
    </source>
</evidence>